<dbReference type="OrthoDB" id="9811827at2"/>
<keyword evidence="6" id="KW-0812">Transmembrane</keyword>
<name>A0A5P2G330_9BACT</name>
<evidence type="ECO:0000313" key="8">
    <source>
        <dbReference type="EMBL" id="QES89895.1"/>
    </source>
</evidence>
<dbReference type="AlphaFoldDB" id="A0A5P2G330"/>
<organism evidence="8 9">
    <name type="scientific">Rhizosphaericola mali</name>
    <dbReference type="NCBI Taxonomy" id="2545455"/>
    <lineage>
        <taxon>Bacteria</taxon>
        <taxon>Pseudomonadati</taxon>
        <taxon>Bacteroidota</taxon>
        <taxon>Chitinophagia</taxon>
        <taxon>Chitinophagales</taxon>
        <taxon>Chitinophagaceae</taxon>
        <taxon>Rhizosphaericola</taxon>
    </lineage>
</organism>
<keyword evidence="6" id="KW-1133">Transmembrane helix</keyword>
<keyword evidence="6" id="KW-0472">Membrane</keyword>
<accession>A0A5P2G330</accession>
<reference evidence="8 9" key="1">
    <citation type="submission" date="2019-09" db="EMBL/GenBank/DDBJ databases">
        <title>Complete genome sequence of Arachidicoccus sp. B3-10 isolated from apple orchard soil.</title>
        <authorList>
            <person name="Kim H.S."/>
            <person name="Han K.-I."/>
            <person name="Suh M.K."/>
            <person name="Lee K.C."/>
            <person name="Eom M.K."/>
            <person name="Kim J.-S."/>
            <person name="Kang S.W."/>
            <person name="Sin Y."/>
            <person name="Lee J.-S."/>
        </authorList>
    </citation>
    <scope>NUCLEOTIDE SEQUENCE [LARGE SCALE GENOMIC DNA]</scope>
    <source>
        <strain evidence="8 9">B3-10</strain>
    </source>
</reference>
<dbReference type="KEGG" id="arac:E0W69_014925"/>
<dbReference type="InterPro" id="IPR042177">
    <property type="entry name" value="Cell/Rod_1"/>
</dbReference>
<dbReference type="GO" id="GO:0008360">
    <property type="term" value="P:regulation of cell shape"/>
    <property type="evidence" value="ECO:0007669"/>
    <property type="project" value="UniProtKB-KW"/>
</dbReference>
<comment type="similarity">
    <text evidence="1 5">Belongs to the MreC family.</text>
</comment>
<dbReference type="InterPro" id="IPR007221">
    <property type="entry name" value="MreC"/>
</dbReference>
<dbReference type="InterPro" id="IPR055342">
    <property type="entry name" value="MreC_beta-barrel_core"/>
</dbReference>
<sequence>MQKESSLRNIIIFIRRYITFFTFLVMEIICISIMVRYNQTYRATYANISNDVTGFFMNKYNNVEYYFQLRKTNRQLADENAYLKNFIITSLGKNGDTSTTKLLTRIDSLYRDTLGRNTKFIYSVAKVVNNSTTNENNYITIQKGSKDGVTTDMAVDGPDGIVGHVVAVSKNFSIIMSLLNHNSRVSVMIKGKPFTGVVDWDGKNIRELTLHNVPKTIKLHKNDSIITSNLSENFPPGLLVGRVDRIILDKSSSLMDVQVTTGTNFNLLQYVYLIKNTLYTEQKVLEQSTLQAQPVKK</sequence>
<feature type="transmembrane region" description="Helical" evidence="6">
    <location>
        <begin position="12"/>
        <end position="35"/>
    </location>
</feature>
<evidence type="ECO:0000259" key="7">
    <source>
        <dbReference type="Pfam" id="PF04085"/>
    </source>
</evidence>
<dbReference type="EMBL" id="CP044016">
    <property type="protein sequence ID" value="QES89895.1"/>
    <property type="molecule type" value="Genomic_DNA"/>
</dbReference>
<evidence type="ECO:0000313" key="9">
    <source>
        <dbReference type="Proteomes" id="UP000292424"/>
    </source>
</evidence>
<dbReference type="Pfam" id="PF04085">
    <property type="entry name" value="MreC"/>
    <property type="match status" value="1"/>
</dbReference>
<dbReference type="Gene3D" id="2.40.10.350">
    <property type="entry name" value="Rod shape-determining protein MreC, domain 2"/>
    <property type="match status" value="1"/>
</dbReference>
<evidence type="ECO:0000256" key="3">
    <source>
        <dbReference type="ARBA" id="ARBA00022960"/>
    </source>
</evidence>
<evidence type="ECO:0000256" key="5">
    <source>
        <dbReference type="PIRNR" id="PIRNR038471"/>
    </source>
</evidence>
<feature type="domain" description="Rod shape-determining protein MreC beta-barrel core" evidence="7">
    <location>
        <begin position="127"/>
        <end position="275"/>
    </location>
</feature>
<proteinExistence type="inferred from homology"/>
<dbReference type="Gene3D" id="2.40.10.340">
    <property type="entry name" value="Rod shape-determining protein MreC, domain 1"/>
    <property type="match status" value="1"/>
</dbReference>
<protein>
    <recommendedName>
        <fullName evidence="2 5">Cell shape-determining protein MreC</fullName>
    </recommendedName>
    <alternativeName>
        <fullName evidence="4 5">Cell shape protein MreC</fullName>
    </alternativeName>
</protein>
<evidence type="ECO:0000256" key="2">
    <source>
        <dbReference type="ARBA" id="ARBA00013855"/>
    </source>
</evidence>
<dbReference type="PANTHER" id="PTHR34138:SF1">
    <property type="entry name" value="CELL SHAPE-DETERMINING PROTEIN MREC"/>
    <property type="match status" value="1"/>
</dbReference>
<keyword evidence="3 5" id="KW-0133">Cell shape</keyword>
<evidence type="ECO:0000256" key="4">
    <source>
        <dbReference type="ARBA" id="ARBA00032089"/>
    </source>
</evidence>
<dbReference type="NCBIfam" id="NF010532">
    <property type="entry name" value="PRK13922.9-3"/>
    <property type="match status" value="1"/>
</dbReference>
<dbReference type="GO" id="GO:0005886">
    <property type="term" value="C:plasma membrane"/>
    <property type="evidence" value="ECO:0007669"/>
    <property type="project" value="TreeGrafter"/>
</dbReference>
<keyword evidence="9" id="KW-1185">Reference proteome</keyword>
<dbReference type="Proteomes" id="UP000292424">
    <property type="component" value="Chromosome"/>
</dbReference>
<comment type="function">
    <text evidence="5">Involved in formation and maintenance of cell shape.</text>
</comment>
<evidence type="ECO:0000256" key="6">
    <source>
        <dbReference type="SAM" id="Phobius"/>
    </source>
</evidence>
<dbReference type="PANTHER" id="PTHR34138">
    <property type="entry name" value="CELL SHAPE-DETERMINING PROTEIN MREC"/>
    <property type="match status" value="1"/>
</dbReference>
<dbReference type="PIRSF" id="PIRSF038471">
    <property type="entry name" value="MreC"/>
    <property type="match status" value="1"/>
</dbReference>
<gene>
    <name evidence="8" type="primary">mreC</name>
    <name evidence="8" type="ORF">E0W69_014925</name>
</gene>
<evidence type="ECO:0000256" key="1">
    <source>
        <dbReference type="ARBA" id="ARBA00009369"/>
    </source>
</evidence>
<dbReference type="InterPro" id="IPR042175">
    <property type="entry name" value="Cell/Rod_MreC_2"/>
</dbReference>
<dbReference type="NCBIfam" id="TIGR00219">
    <property type="entry name" value="mreC"/>
    <property type="match status" value="1"/>
</dbReference>